<feature type="non-terminal residue" evidence="8">
    <location>
        <position position="1"/>
    </location>
</feature>
<dbReference type="Pfam" id="PF12796">
    <property type="entry name" value="Ank_2"/>
    <property type="match status" value="3"/>
</dbReference>
<comment type="caution">
    <text evidence="8">The sequence shown here is derived from an EMBL/GenBank/DDBJ whole genome shotgun (WGS) entry which is preliminary data.</text>
</comment>
<feature type="compositionally biased region" description="Basic and acidic residues" evidence="6">
    <location>
        <begin position="659"/>
        <end position="681"/>
    </location>
</feature>
<dbReference type="SUPFAM" id="SSF54928">
    <property type="entry name" value="RNA-binding domain, RBD"/>
    <property type="match status" value="1"/>
</dbReference>
<keyword evidence="9" id="KW-1185">Reference proteome</keyword>
<dbReference type="Pfam" id="PF14605">
    <property type="entry name" value="Nup35_RRM_2"/>
    <property type="match status" value="1"/>
</dbReference>
<evidence type="ECO:0000256" key="4">
    <source>
        <dbReference type="PROSITE-ProRule" id="PRU00723"/>
    </source>
</evidence>
<feature type="domain" description="C3H1-type" evidence="7">
    <location>
        <begin position="726"/>
        <end position="754"/>
    </location>
</feature>
<dbReference type="Pfam" id="PF00642">
    <property type="entry name" value="zf-CCCH"/>
    <property type="match status" value="1"/>
</dbReference>
<dbReference type="PANTHER" id="PTHR24166">
    <property type="entry name" value="ROLLING PEBBLES, ISOFORM B"/>
    <property type="match status" value="1"/>
</dbReference>
<dbReference type="SMART" id="SM00248">
    <property type="entry name" value="ANK"/>
    <property type="match status" value="11"/>
</dbReference>
<dbReference type="GO" id="GO:0010468">
    <property type="term" value="P:regulation of gene expression"/>
    <property type="evidence" value="ECO:0007669"/>
    <property type="project" value="UniProtKB-ARBA"/>
</dbReference>
<dbReference type="Pfam" id="PF13637">
    <property type="entry name" value="Ank_4"/>
    <property type="match status" value="3"/>
</dbReference>
<feature type="region of interest" description="Disordered" evidence="6">
    <location>
        <begin position="482"/>
        <end position="507"/>
    </location>
</feature>
<dbReference type="Gene3D" id="3.30.70.330">
    <property type="match status" value="1"/>
</dbReference>
<feature type="compositionally biased region" description="Basic and acidic residues" evidence="6">
    <location>
        <begin position="591"/>
        <end position="604"/>
    </location>
</feature>
<keyword evidence="5" id="KW-0175">Coiled coil</keyword>
<feature type="zinc finger region" description="C3H1-type" evidence="4">
    <location>
        <begin position="726"/>
        <end position="754"/>
    </location>
</feature>
<feature type="compositionally biased region" description="Basic residues" evidence="6">
    <location>
        <begin position="559"/>
        <end position="575"/>
    </location>
</feature>
<feature type="repeat" description="ANK" evidence="3">
    <location>
        <begin position="265"/>
        <end position="298"/>
    </location>
</feature>
<keyword evidence="2 3" id="KW-0040">ANK repeat</keyword>
<feature type="region of interest" description="Disordered" evidence="6">
    <location>
        <begin position="1133"/>
        <end position="1192"/>
    </location>
</feature>
<feature type="repeat" description="ANK" evidence="3">
    <location>
        <begin position="198"/>
        <end position="230"/>
    </location>
</feature>
<dbReference type="AlphaFoldDB" id="A0A833W6L7"/>
<dbReference type="PROSITE" id="PS50088">
    <property type="entry name" value="ANK_REPEAT"/>
    <property type="match status" value="7"/>
</dbReference>
<dbReference type="GO" id="GO:0003676">
    <property type="term" value="F:nucleic acid binding"/>
    <property type="evidence" value="ECO:0007669"/>
    <property type="project" value="InterPro"/>
</dbReference>
<keyword evidence="4" id="KW-0479">Metal-binding</keyword>
<organism evidence="8 9">
    <name type="scientific">Frieseomelitta varia</name>
    <dbReference type="NCBI Taxonomy" id="561572"/>
    <lineage>
        <taxon>Eukaryota</taxon>
        <taxon>Metazoa</taxon>
        <taxon>Ecdysozoa</taxon>
        <taxon>Arthropoda</taxon>
        <taxon>Hexapoda</taxon>
        <taxon>Insecta</taxon>
        <taxon>Pterygota</taxon>
        <taxon>Neoptera</taxon>
        <taxon>Endopterygota</taxon>
        <taxon>Hymenoptera</taxon>
        <taxon>Apocrita</taxon>
        <taxon>Aculeata</taxon>
        <taxon>Apoidea</taxon>
        <taxon>Anthophila</taxon>
        <taxon>Apidae</taxon>
        <taxon>Frieseomelitta</taxon>
    </lineage>
</organism>
<proteinExistence type="predicted"/>
<dbReference type="PROSITE" id="PS50103">
    <property type="entry name" value="ZF_C3H1"/>
    <property type="match status" value="1"/>
</dbReference>
<dbReference type="SUPFAM" id="SSF48403">
    <property type="entry name" value="Ankyrin repeat"/>
    <property type="match status" value="1"/>
</dbReference>
<feature type="repeat" description="ANK" evidence="3">
    <location>
        <begin position="98"/>
        <end position="130"/>
    </location>
</feature>
<feature type="repeat" description="ANK" evidence="3">
    <location>
        <begin position="65"/>
        <end position="97"/>
    </location>
</feature>
<feature type="compositionally biased region" description="Basic residues" evidence="6">
    <location>
        <begin position="611"/>
        <end position="621"/>
    </location>
</feature>
<dbReference type="InterPro" id="IPR000571">
    <property type="entry name" value="Znf_CCCH"/>
</dbReference>
<accession>A0A833W6L7</accession>
<feature type="repeat" description="ANK" evidence="3">
    <location>
        <begin position="299"/>
        <end position="331"/>
    </location>
</feature>
<evidence type="ECO:0000256" key="3">
    <source>
        <dbReference type="PROSITE-ProRule" id="PRU00023"/>
    </source>
</evidence>
<dbReference type="InterPro" id="IPR012677">
    <property type="entry name" value="Nucleotide-bd_a/b_plait_sf"/>
</dbReference>
<evidence type="ECO:0000256" key="5">
    <source>
        <dbReference type="SAM" id="Coils"/>
    </source>
</evidence>
<dbReference type="PRINTS" id="PR01415">
    <property type="entry name" value="ANKYRIN"/>
</dbReference>
<feature type="compositionally biased region" description="Low complexity" evidence="6">
    <location>
        <begin position="858"/>
        <end position="870"/>
    </location>
</feature>
<reference evidence="8" key="1">
    <citation type="submission" date="2019-11" db="EMBL/GenBank/DDBJ databases">
        <title>The nuclear and mitochondrial genomes of Frieseomelitta varia - a highly eusocial stingless bee (Meliponini) with a permanently sterile worker caste.</title>
        <authorList>
            <person name="Freitas F.C.P."/>
            <person name="Lourenco A.P."/>
            <person name="Nunes F.M.F."/>
            <person name="Paschoal A.R."/>
            <person name="Abreu F.C.P."/>
            <person name="Barbin F.O."/>
            <person name="Bataglia L."/>
            <person name="Cardoso-Junior C.A.M."/>
            <person name="Cervoni M.S."/>
            <person name="Silva S.R."/>
            <person name="Dalarmi F."/>
            <person name="Del Lama M.A."/>
            <person name="Depintor T.S."/>
            <person name="Ferreira K.M."/>
            <person name="Goria P.S."/>
            <person name="Jaskot M.C."/>
            <person name="Lago D.C."/>
            <person name="Luna-Lucena D."/>
            <person name="Moda L.M."/>
            <person name="Nascimento L."/>
            <person name="Pedrino M."/>
            <person name="Rabico F.O."/>
            <person name="Sanches F.C."/>
            <person name="Santos D.E."/>
            <person name="Santos C.G."/>
            <person name="Vieira J."/>
            <person name="Lopes T.F."/>
            <person name="Barchuk A.R."/>
            <person name="Hartfelder K."/>
            <person name="Simoes Z.L.P."/>
            <person name="Bitondi M.M.G."/>
            <person name="Pinheiro D.G."/>
        </authorList>
    </citation>
    <scope>NUCLEOTIDE SEQUENCE</scope>
    <source>
        <strain evidence="8">USP_RPSP 00005682</strain>
        <tissue evidence="8">Whole individual</tissue>
    </source>
</reference>
<dbReference type="Gene3D" id="1.25.40.20">
    <property type="entry name" value="Ankyrin repeat-containing domain"/>
    <property type="match status" value="5"/>
</dbReference>
<dbReference type="PROSITE" id="PS50297">
    <property type="entry name" value="ANK_REP_REGION"/>
    <property type="match status" value="7"/>
</dbReference>
<dbReference type="InterPro" id="IPR050889">
    <property type="entry name" value="Dendritic_Spine_Reg/Scaffold"/>
</dbReference>
<keyword evidence="1" id="KW-0677">Repeat</keyword>
<dbReference type="InterPro" id="IPR035979">
    <property type="entry name" value="RBD_domain_sf"/>
</dbReference>
<dbReference type="InterPro" id="IPR036770">
    <property type="entry name" value="Ankyrin_rpt-contain_sf"/>
</dbReference>
<name>A0A833W6L7_9HYME</name>
<dbReference type="GO" id="GO:0008270">
    <property type="term" value="F:zinc ion binding"/>
    <property type="evidence" value="ECO:0007669"/>
    <property type="project" value="UniProtKB-KW"/>
</dbReference>
<feature type="repeat" description="ANK" evidence="3">
    <location>
        <begin position="131"/>
        <end position="163"/>
    </location>
</feature>
<feature type="region of interest" description="Disordered" evidence="6">
    <location>
        <begin position="520"/>
        <end position="699"/>
    </location>
</feature>
<feature type="compositionally biased region" description="Acidic residues" evidence="6">
    <location>
        <begin position="1159"/>
        <end position="1185"/>
    </location>
</feature>
<feature type="coiled-coil region" evidence="5">
    <location>
        <begin position="878"/>
        <end position="1020"/>
    </location>
</feature>
<feature type="region of interest" description="Disordered" evidence="6">
    <location>
        <begin position="836"/>
        <end position="870"/>
    </location>
</feature>
<sequence>EFLFNERIYDLLSQVVTILLERGAAVDHQDKDGMTPLLVAAFEGHRDVCELLLEYEADVDHCDATGRTPLWAAASMGHGSVVALLLFWGCYVDSIDNEGRTVLSVAAAQGGTDVVKQLLDRGLDEQHRDNSGWTPLHYAAFEGHIDVCEALLEAGAKIDETDNDGKGALMLAAQEGHAALVERLLEQHRAPIDQHAHDGKTALRLAALEGHYDTVRVLLTHNADVNAKDADGRSTLYILALENRLAMARFLLEHARADVESRDSEGRTPLHVSAWQGHVEMVALLLTEGSASVNACDNENRTPLHSAAWQGHAAIVRLLLEHGATPDHTCNQGATALAYSVFIHQYSSGIAAQEGHEHCVRALLNHGADPSHSDHCGRNAIKVAAKSGHDTVVRLLEEHSANQRSLRPGINGDAMMKIMSWIITCDADPAALAKYVYALVKKDKTLEELRGGMVEQLDVFLQQETKNFVELLFKTLETQEYVLPPPKSDPDGGGTPPGVNPPPPTLAAEKVTESTIAITSMNTNPPAPLQMNGSAPMAIGKRETRKSDSEKIDKEKEKRSRSRSGRMRSRTRSRSRSWERDRRRSRSREHIRRDRERDRSRPWRNESPPNTRRHDRRRSRSRSTSPIRPRIRDGPDNRDHRARFRNRSPTPLRSRSRSRSLDRKKIDRTERMDVDRTERIDGSPGGGTPTQDSNHGDVDMRLSTTSQSIQSVVAVASNVPNSQPGFQAKRRCRDFDEKGYCMRGDLCPYDHGTDPVVLEDVALSRVLTFGPHSAQAPGTVPVTAVPEPPPGPNGNAPPQHLPLASLPPPHLRNQHHSNMGCRPSVKERLGAAVTTPAKTEDNEYIPTRRSTEEQVSQPLVPTSPKTTTVPTREDKVLAIKKTQEILAAKETLKKKQEEKRKEALKLTADLRKRKQELLDKHLIEIRALIDKAEKNPEQKDAIMATIKTMQQSIDNLRKDLAANGQITGNKSQIKSREQTQKEILDAELDLMTAQQEGQDAGELQKRLNELRAQAAALGLNAGSAVGRGTRSSRVIRGSHALSYRGRGRGSFTHVSVDHRPTSLLVSGYETEEKAEVLAHFQQFGEIVNQIVDDATPSIVINFKSRKEAEIALVKGRTFQDRLLSITWVSGHHLHRGGGGSNTNASVQLSSRSEQAPPTIDEDIDLEGNAEALLLEENEEEEDEDGESRSWRR</sequence>
<feature type="compositionally biased region" description="Basic and acidic residues" evidence="6">
    <location>
        <begin position="630"/>
        <end position="639"/>
    </location>
</feature>
<feature type="compositionally biased region" description="Basic and acidic residues" evidence="6">
    <location>
        <begin position="540"/>
        <end position="558"/>
    </location>
</feature>
<feature type="repeat" description="ANK" evidence="3">
    <location>
        <begin position="32"/>
        <end position="64"/>
    </location>
</feature>
<evidence type="ECO:0000259" key="7">
    <source>
        <dbReference type="PROSITE" id="PS50103"/>
    </source>
</evidence>
<dbReference type="EMBL" id="WNWW01000396">
    <property type="protein sequence ID" value="KAF3425382.1"/>
    <property type="molecule type" value="Genomic_DNA"/>
</dbReference>
<keyword evidence="4" id="KW-0863">Zinc-finger</keyword>
<feature type="compositionally biased region" description="Polar residues" evidence="6">
    <location>
        <begin position="1141"/>
        <end position="1155"/>
    </location>
</feature>
<evidence type="ECO:0000256" key="2">
    <source>
        <dbReference type="ARBA" id="ARBA00023043"/>
    </source>
</evidence>
<dbReference type="Proteomes" id="UP000655588">
    <property type="component" value="Unassembled WGS sequence"/>
</dbReference>
<evidence type="ECO:0000256" key="6">
    <source>
        <dbReference type="SAM" id="MobiDB-lite"/>
    </source>
</evidence>
<evidence type="ECO:0000313" key="9">
    <source>
        <dbReference type="Proteomes" id="UP000655588"/>
    </source>
</evidence>
<evidence type="ECO:0000256" key="1">
    <source>
        <dbReference type="ARBA" id="ARBA00022737"/>
    </source>
</evidence>
<protein>
    <recommendedName>
        <fullName evidence="7">C3H1-type domain-containing protein</fullName>
    </recommendedName>
</protein>
<dbReference type="PANTHER" id="PTHR24166:SF48">
    <property type="entry name" value="PROTEIN VAPYRIN"/>
    <property type="match status" value="1"/>
</dbReference>
<keyword evidence="4" id="KW-0862">Zinc</keyword>
<dbReference type="InterPro" id="IPR002110">
    <property type="entry name" value="Ankyrin_rpt"/>
</dbReference>
<gene>
    <name evidence="8" type="ORF">E2986_14024</name>
</gene>
<evidence type="ECO:0000313" key="8">
    <source>
        <dbReference type="EMBL" id="KAF3425382.1"/>
    </source>
</evidence>